<gene>
    <name evidence="1" type="ORF">PL9631_250136</name>
</gene>
<dbReference type="RefSeq" id="WP_083616898.1">
    <property type="nucleotide sequence ID" value="NZ_LR734992.1"/>
</dbReference>
<dbReference type="AlphaFoldDB" id="A0A7Z9DZ44"/>
<evidence type="ECO:0000313" key="2">
    <source>
        <dbReference type="Proteomes" id="UP000182190"/>
    </source>
</evidence>
<keyword evidence="2" id="KW-1185">Reference proteome</keyword>
<reference evidence="1" key="1">
    <citation type="submission" date="2019-10" db="EMBL/GenBank/DDBJ databases">
        <authorList>
            <consortium name="Genoscope - CEA"/>
            <person name="William W."/>
        </authorList>
    </citation>
    <scope>NUCLEOTIDE SEQUENCE [LARGE SCALE GENOMIC DNA]</scope>
    <source>
        <strain evidence="1">BBR_PRJEB10994</strain>
    </source>
</reference>
<proteinExistence type="predicted"/>
<protein>
    <submittedName>
        <fullName evidence="1">Uncharacterized protein</fullName>
    </submittedName>
</protein>
<dbReference type="EMBL" id="CZCS02000163">
    <property type="protein sequence ID" value="VXD17008.1"/>
    <property type="molecule type" value="Genomic_DNA"/>
</dbReference>
<name>A0A7Z9DZ44_9CYAN</name>
<organism evidence="1 2">
    <name type="scientific">Planktothrix paucivesiculata PCC 9631</name>
    <dbReference type="NCBI Taxonomy" id="671071"/>
    <lineage>
        <taxon>Bacteria</taxon>
        <taxon>Bacillati</taxon>
        <taxon>Cyanobacteriota</taxon>
        <taxon>Cyanophyceae</taxon>
        <taxon>Oscillatoriophycideae</taxon>
        <taxon>Oscillatoriales</taxon>
        <taxon>Microcoleaceae</taxon>
        <taxon>Planktothrix</taxon>
    </lineage>
</organism>
<dbReference type="OrthoDB" id="455701at2"/>
<comment type="caution">
    <text evidence="1">The sequence shown here is derived from an EMBL/GenBank/DDBJ whole genome shotgun (WGS) entry which is preliminary data.</text>
</comment>
<accession>A0A7Z9DZ44</accession>
<dbReference type="Proteomes" id="UP000182190">
    <property type="component" value="Unassembled WGS sequence"/>
</dbReference>
<sequence length="171" mass="19449">MGIFNRILEAWSRIRSGNNSGYGSHQIDKSQVLQPTDTTVFSPTNPGNFASIRSVPVLDSPRYFSKEEKVVLKQVAKQRKESAKHTQESYQALKQIDDADTTVHLAHYAYKGQLAGNEVKKLGANSNYAQKLHRLRPQYAQMSLNIDQANKQAVNKIAQYRQQIQKSWENE</sequence>
<evidence type="ECO:0000313" key="1">
    <source>
        <dbReference type="EMBL" id="VXD17008.1"/>
    </source>
</evidence>